<dbReference type="EMBL" id="JAIKTU010000034">
    <property type="protein sequence ID" value="MBY0757477.1"/>
    <property type="molecule type" value="Genomic_DNA"/>
</dbReference>
<dbReference type="CDD" id="cd17242">
    <property type="entry name" value="MobM_relaxase"/>
    <property type="match status" value="1"/>
</dbReference>
<dbReference type="Pfam" id="PF01076">
    <property type="entry name" value="Mob_Pre"/>
    <property type="match status" value="1"/>
</dbReference>
<evidence type="ECO:0000313" key="4">
    <source>
        <dbReference type="Proteomes" id="UP001299068"/>
    </source>
</evidence>
<sequence length="405" mass="48422">MSYLVCHFGKYKAGNVTGLQKHNQRENKEYSNKDIDSLKTHLNYDLINNGQILYAEKVKCITEAHRTSKKAIRKDAVTYCECIISSDKNFFESLTNDLTRKFFEISLDYLKNKIGEEYLIGANVHLDEITPHMHFGFVPMNSDGSLSAKKLITRNFLREVQKELPELLKTEGFDIERGIEGNKVRHVDPKEFKTIQFKELNKSREELQTLERDIEDKKILLKNIDAELDSKNEFINNINSIEKEKVMFSKEKIKINKSDFEEMKNIILDLKNLEHEKNLISKELDMLKKENENLKVENKNKFKLFRENEIKLHERIRELREVNSKLDKDKKTEIKELKKELKKELQDIKFRTYTLDSKISNHEEFLKENDIEEKYQEFMERKNKKDYEKFRERLNKKNREYEFGL</sequence>
<dbReference type="NCBIfam" id="NF041497">
    <property type="entry name" value="MobV"/>
    <property type="match status" value="1"/>
</dbReference>
<dbReference type="RefSeq" id="WP_221862645.1">
    <property type="nucleotide sequence ID" value="NZ_JAIKTU010000034.1"/>
</dbReference>
<accession>A0ABS7L3L0</accession>
<feature type="coiled-coil region" evidence="2">
    <location>
        <begin position="263"/>
        <end position="351"/>
    </location>
</feature>
<reference evidence="3 4" key="1">
    <citation type="journal article" date="2021" name="Cell Host Microbe">
        <title>in vivo commensal control of Clostridioides difficile virulence.</title>
        <authorList>
            <person name="Girinathan B.P."/>
            <person name="Dibenedetto N."/>
            <person name="Worley J.N."/>
            <person name="Peltier J."/>
            <person name="Arrieta-Ortiz M.L."/>
            <person name="Rupa Christinal Immanuel S."/>
            <person name="Lavin R."/>
            <person name="Delaney M.L."/>
            <person name="Cummins C."/>
            <person name="Hoffmann M."/>
            <person name="Luo Y."/>
            <person name="Gonzalez-Escalona N."/>
            <person name="Allard M."/>
            <person name="Onderdonk A.B."/>
            <person name="Gerber G.K."/>
            <person name="Sonenshein A.L."/>
            <person name="Baliga N."/>
            <person name="Dupuy B."/>
            <person name="Bry L."/>
        </authorList>
    </citation>
    <scope>NUCLEOTIDE SEQUENCE [LARGE SCALE GENOMIC DNA]</scope>
    <source>
        <strain evidence="3 4">DSM 599</strain>
    </source>
</reference>
<proteinExistence type="inferred from homology"/>
<evidence type="ECO:0000256" key="1">
    <source>
        <dbReference type="ARBA" id="ARBA00010657"/>
    </source>
</evidence>
<comment type="similarity">
    <text evidence="1">Belongs to the plasmid mobilization pre family.</text>
</comment>
<dbReference type="Proteomes" id="UP001299068">
    <property type="component" value="Unassembled WGS sequence"/>
</dbReference>
<comment type="caution">
    <text evidence="3">The sequence shown here is derived from an EMBL/GenBank/DDBJ whole genome shotgun (WGS) entry which is preliminary data.</text>
</comment>
<dbReference type="Gene3D" id="3.30.930.30">
    <property type="match status" value="1"/>
</dbReference>
<dbReference type="InterPro" id="IPR001668">
    <property type="entry name" value="Mob_Pre"/>
</dbReference>
<keyword evidence="4" id="KW-1185">Reference proteome</keyword>
<name>A0ABS7L3L0_CLOSR</name>
<evidence type="ECO:0000256" key="2">
    <source>
        <dbReference type="SAM" id="Coils"/>
    </source>
</evidence>
<keyword evidence="2" id="KW-0175">Coiled coil</keyword>
<organism evidence="3 4">
    <name type="scientific">Clostridium sardiniense</name>
    <name type="common">Clostridium absonum</name>
    <dbReference type="NCBI Taxonomy" id="29369"/>
    <lineage>
        <taxon>Bacteria</taxon>
        <taxon>Bacillati</taxon>
        <taxon>Bacillota</taxon>
        <taxon>Clostridia</taxon>
        <taxon>Eubacteriales</taxon>
        <taxon>Clostridiaceae</taxon>
        <taxon>Clostridium</taxon>
    </lineage>
</organism>
<evidence type="ECO:0000313" key="3">
    <source>
        <dbReference type="EMBL" id="MBY0757477.1"/>
    </source>
</evidence>
<protein>
    <submittedName>
        <fullName evidence="3">Plasmid recombination protein</fullName>
    </submittedName>
</protein>
<feature type="coiled-coil region" evidence="2">
    <location>
        <begin position="197"/>
        <end position="227"/>
    </location>
</feature>
<gene>
    <name evidence="3" type="ORF">K5V21_18930</name>
</gene>